<protein>
    <submittedName>
        <fullName evidence="1">Uncharacterized protein</fullName>
    </submittedName>
</protein>
<proteinExistence type="predicted"/>
<evidence type="ECO:0000313" key="1">
    <source>
        <dbReference type="EMBL" id="GAI80813.1"/>
    </source>
</evidence>
<accession>X1RJK6</accession>
<dbReference type="AlphaFoldDB" id="X1RJK6"/>
<name>X1RJK6_9ZZZZ</name>
<organism evidence="1">
    <name type="scientific">marine sediment metagenome</name>
    <dbReference type="NCBI Taxonomy" id="412755"/>
    <lineage>
        <taxon>unclassified sequences</taxon>
        <taxon>metagenomes</taxon>
        <taxon>ecological metagenomes</taxon>
    </lineage>
</organism>
<gene>
    <name evidence="1" type="ORF">S12H4_23027</name>
</gene>
<comment type="caution">
    <text evidence="1">The sequence shown here is derived from an EMBL/GenBank/DDBJ whole genome shotgun (WGS) entry which is preliminary data.</text>
</comment>
<sequence length="59" mass="6664">HMGMLYLVRMKMIMLLAVDVDMNMLMGPVFYRSVHSPNKIGEAKADEKPGCCSASKRFN</sequence>
<dbReference type="EMBL" id="BARW01012139">
    <property type="protein sequence ID" value="GAI80813.1"/>
    <property type="molecule type" value="Genomic_DNA"/>
</dbReference>
<feature type="non-terminal residue" evidence="1">
    <location>
        <position position="1"/>
    </location>
</feature>
<reference evidence="1" key="1">
    <citation type="journal article" date="2014" name="Front. Microbiol.">
        <title>High frequency of phylogenetically diverse reductive dehalogenase-homologous genes in deep subseafloor sedimentary metagenomes.</title>
        <authorList>
            <person name="Kawai M."/>
            <person name="Futagami T."/>
            <person name="Toyoda A."/>
            <person name="Takaki Y."/>
            <person name="Nishi S."/>
            <person name="Hori S."/>
            <person name="Arai W."/>
            <person name="Tsubouchi T."/>
            <person name="Morono Y."/>
            <person name="Uchiyama I."/>
            <person name="Ito T."/>
            <person name="Fujiyama A."/>
            <person name="Inagaki F."/>
            <person name="Takami H."/>
        </authorList>
    </citation>
    <scope>NUCLEOTIDE SEQUENCE</scope>
    <source>
        <strain evidence="1">Expedition CK06-06</strain>
    </source>
</reference>